<dbReference type="CDD" id="cd13926">
    <property type="entry name" value="N-acetylmuramidase_GH108"/>
    <property type="match status" value="1"/>
</dbReference>
<protein>
    <submittedName>
        <fullName evidence="5">Lysozyme family protein</fullName>
    </submittedName>
</protein>
<keyword evidence="2" id="KW-0812">Transmembrane</keyword>
<evidence type="ECO:0000313" key="6">
    <source>
        <dbReference type="Proteomes" id="UP001549119"/>
    </source>
</evidence>
<keyword evidence="6" id="KW-1185">Reference proteome</keyword>
<evidence type="ECO:0000313" key="5">
    <source>
        <dbReference type="EMBL" id="MET3868358.1"/>
    </source>
</evidence>
<evidence type="ECO:0000259" key="3">
    <source>
        <dbReference type="Pfam" id="PF05838"/>
    </source>
</evidence>
<keyword evidence="2" id="KW-0472">Membrane</keyword>
<evidence type="ECO:0000256" key="2">
    <source>
        <dbReference type="SAM" id="Phobius"/>
    </source>
</evidence>
<sequence>MAKDGFARAYARVRVYEGGNVDDPRDPGGRTSRGVTQRVYTAWLRRQGLPNADVWTATDAQVAAIYRALYWDKAACDELPAGVDFVVFDGGVNSGVGQSIRWLQRSLVGYPGAIDGAIGDVTLHAVGQDEDNDALIARYCAARLGTLRGLKTWRAYGKGWSARIANAQKIGQGWASGSVGPAPVAVDQVGGHRKAVVSPETIARPLLSTASTTVVTSASAVAAPVSELGQQLEVMRDWFAWMPYVLGGLAVVAGVAGIIVKYGHAVADKVQAGSATEAVDTSADEDLPAVAVEDPAAPQAAPVSPVPAAEAA</sequence>
<dbReference type="RefSeq" id="WP_209650431.1">
    <property type="nucleotide sequence ID" value="NZ_JBEPNV010000001.1"/>
</dbReference>
<dbReference type="SUPFAM" id="SSF53955">
    <property type="entry name" value="Lysozyme-like"/>
    <property type="match status" value="1"/>
</dbReference>
<dbReference type="Proteomes" id="UP001549119">
    <property type="component" value="Unassembled WGS sequence"/>
</dbReference>
<keyword evidence="2" id="KW-1133">Transmembrane helix</keyword>
<dbReference type="InterPro" id="IPR008565">
    <property type="entry name" value="TtsA-like_GH18_dom"/>
</dbReference>
<dbReference type="Pfam" id="PF05838">
    <property type="entry name" value="Glyco_hydro_108"/>
    <property type="match status" value="1"/>
</dbReference>
<dbReference type="Gene3D" id="1.20.141.10">
    <property type="entry name" value="Chitosanase, subunit A, domain 1"/>
    <property type="match status" value="1"/>
</dbReference>
<proteinExistence type="predicted"/>
<feature type="transmembrane region" description="Helical" evidence="2">
    <location>
        <begin position="238"/>
        <end position="260"/>
    </location>
</feature>
<comment type="caution">
    <text evidence="5">The sequence shown here is derived from an EMBL/GenBank/DDBJ whole genome shotgun (WGS) entry which is preliminary data.</text>
</comment>
<feature type="domain" description="Peptidoglycan binding" evidence="4">
    <location>
        <begin position="99"/>
        <end position="154"/>
    </location>
</feature>
<dbReference type="InterPro" id="IPR023346">
    <property type="entry name" value="Lysozyme-like_dom_sf"/>
</dbReference>
<dbReference type="Pfam" id="PF09374">
    <property type="entry name" value="PG_binding_3"/>
    <property type="match status" value="1"/>
</dbReference>
<feature type="compositionally biased region" description="Low complexity" evidence="1">
    <location>
        <begin position="295"/>
        <end position="312"/>
    </location>
</feature>
<feature type="domain" description="TtsA-like Glycoside hydrolase family 108" evidence="3">
    <location>
        <begin position="12"/>
        <end position="95"/>
    </location>
</feature>
<reference evidence="5 6" key="1">
    <citation type="submission" date="2024-06" db="EMBL/GenBank/DDBJ databases">
        <title>Genomics of switchgrass bacterial isolates.</title>
        <authorList>
            <person name="Shade A."/>
        </authorList>
    </citation>
    <scope>NUCLEOTIDE SEQUENCE [LARGE SCALE GENOMIC DNA]</scope>
    <source>
        <strain evidence="5 6">PvP084</strain>
    </source>
</reference>
<evidence type="ECO:0000259" key="4">
    <source>
        <dbReference type="Pfam" id="PF09374"/>
    </source>
</evidence>
<accession>A0ABV2NPC1</accession>
<dbReference type="EMBL" id="JBEPNW010000002">
    <property type="protein sequence ID" value="MET3868358.1"/>
    <property type="molecule type" value="Genomic_DNA"/>
</dbReference>
<feature type="region of interest" description="Disordered" evidence="1">
    <location>
        <begin position="277"/>
        <end position="312"/>
    </location>
</feature>
<organism evidence="5 6">
    <name type="scientific">Methylobacterium radiotolerans</name>
    <dbReference type="NCBI Taxonomy" id="31998"/>
    <lineage>
        <taxon>Bacteria</taxon>
        <taxon>Pseudomonadati</taxon>
        <taxon>Pseudomonadota</taxon>
        <taxon>Alphaproteobacteria</taxon>
        <taxon>Hyphomicrobiales</taxon>
        <taxon>Methylobacteriaceae</taxon>
        <taxon>Methylobacterium</taxon>
    </lineage>
</organism>
<gene>
    <name evidence="5" type="ORF">ABIC20_005667</name>
</gene>
<evidence type="ECO:0000256" key="1">
    <source>
        <dbReference type="SAM" id="MobiDB-lite"/>
    </source>
</evidence>
<name>A0ABV2NPC1_9HYPH</name>
<dbReference type="InterPro" id="IPR018537">
    <property type="entry name" value="Peptidoglycan-bd_3"/>
</dbReference>